<dbReference type="Pfam" id="PF04990">
    <property type="entry name" value="RNA_pol_Rpb1_7"/>
    <property type="match status" value="1"/>
</dbReference>
<feature type="compositionally biased region" description="Low complexity" evidence="16">
    <location>
        <begin position="1555"/>
        <end position="1581"/>
    </location>
</feature>
<evidence type="ECO:0000313" key="18">
    <source>
        <dbReference type="EMBL" id="RXK41196.1"/>
    </source>
</evidence>
<keyword evidence="12 15" id="KW-0804">Transcription</keyword>
<dbReference type="GO" id="GO:0006368">
    <property type="term" value="P:transcription elongation by RNA polymerase II"/>
    <property type="evidence" value="ECO:0007669"/>
    <property type="project" value="UniProtKB-ARBA"/>
</dbReference>
<dbReference type="Pfam" id="PF04997">
    <property type="entry name" value="RNA_pol_Rpb1_1"/>
    <property type="match status" value="1"/>
</dbReference>
<keyword evidence="13" id="KW-0539">Nucleus</keyword>
<keyword evidence="8" id="KW-0677">Repeat</keyword>
<dbReference type="CDD" id="cd02584">
    <property type="entry name" value="RNAP_II_Rpb1_C"/>
    <property type="match status" value="1"/>
</dbReference>
<feature type="compositionally biased region" description="Low complexity" evidence="16">
    <location>
        <begin position="1691"/>
        <end position="1711"/>
    </location>
</feature>
<dbReference type="Pfam" id="PF04998">
    <property type="entry name" value="RNA_pol_Rpb1_5"/>
    <property type="match status" value="1"/>
</dbReference>
<dbReference type="InterPro" id="IPR044893">
    <property type="entry name" value="RNA_pol_Rpb1_clamp_domain"/>
</dbReference>
<dbReference type="InterPro" id="IPR038120">
    <property type="entry name" value="Rpb1_funnel_sf"/>
</dbReference>
<evidence type="ECO:0000256" key="7">
    <source>
        <dbReference type="ARBA" id="ARBA00022723"/>
    </source>
</evidence>
<dbReference type="GO" id="GO:0003899">
    <property type="term" value="F:DNA-directed RNA polymerase activity"/>
    <property type="evidence" value="ECO:0007669"/>
    <property type="project" value="UniProtKB-EC"/>
</dbReference>
<evidence type="ECO:0000256" key="3">
    <source>
        <dbReference type="ARBA" id="ARBA00022478"/>
    </source>
</evidence>
<dbReference type="Pfam" id="PF04983">
    <property type="entry name" value="RNA_pol_Rpb1_3"/>
    <property type="match status" value="1"/>
</dbReference>
<dbReference type="VEuPathDB" id="FungiDB:TREMEDRAFT_40446"/>
<dbReference type="Gene3D" id="6.10.250.2940">
    <property type="match status" value="1"/>
</dbReference>
<dbReference type="FunFam" id="1.10.274.100:FF:000001">
    <property type="entry name" value="DNA-directed RNA polymerase subunit"/>
    <property type="match status" value="1"/>
</dbReference>
<evidence type="ECO:0000256" key="12">
    <source>
        <dbReference type="ARBA" id="ARBA00023163"/>
    </source>
</evidence>
<feature type="compositionally biased region" description="Low complexity" evidence="16">
    <location>
        <begin position="1661"/>
        <end position="1675"/>
    </location>
</feature>
<dbReference type="PANTHER" id="PTHR19376:SF37">
    <property type="entry name" value="DNA-DIRECTED RNA POLYMERASE II SUBUNIT RPB1"/>
    <property type="match status" value="1"/>
</dbReference>
<dbReference type="FunFam" id="1.10.150.390:FF:000001">
    <property type="entry name" value="DNA-directed RNA polymerase subunit"/>
    <property type="match status" value="1"/>
</dbReference>
<keyword evidence="10" id="KW-0460">Magnesium</keyword>
<dbReference type="InterPro" id="IPR042102">
    <property type="entry name" value="RNA_pol_Rpb1_3_sf"/>
</dbReference>
<comment type="similarity">
    <text evidence="2 15">Belongs to the RNA polymerase beta' chain family.</text>
</comment>
<dbReference type="InterPro" id="IPR006592">
    <property type="entry name" value="RNA_pol_N"/>
</dbReference>
<dbReference type="OrthoDB" id="270392at2759"/>
<keyword evidence="7" id="KW-0479">Metal-binding</keyword>
<evidence type="ECO:0000256" key="10">
    <source>
        <dbReference type="ARBA" id="ARBA00022842"/>
    </source>
</evidence>
<dbReference type="Gene3D" id="1.10.132.30">
    <property type="match status" value="1"/>
</dbReference>
<evidence type="ECO:0000256" key="15">
    <source>
        <dbReference type="RuleBase" id="RU004279"/>
    </source>
</evidence>
<evidence type="ECO:0000256" key="5">
    <source>
        <dbReference type="ARBA" id="ARBA00022679"/>
    </source>
</evidence>
<dbReference type="FunCoup" id="A0A4Q1BT71">
    <property type="interactions" value="447"/>
</dbReference>
<dbReference type="FunFam" id="2.40.40.20:FF:000019">
    <property type="entry name" value="DNA-directed RNA polymerase II subunit RPB1"/>
    <property type="match status" value="1"/>
</dbReference>
<keyword evidence="11" id="KW-0238">DNA-binding</keyword>
<evidence type="ECO:0000256" key="13">
    <source>
        <dbReference type="ARBA" id="ARBA00023242"/>
    </source>
</evidence>
<dbReference type="InterPro" id="IPR000722">
    <property type="entry name" value="RNA_pol_asu"/>
</dbReference>
<dbReference type="InterPro" id="IPR007066">
    <property type="entry name" value="RNA_pol_Rpb1_3"/>
</dbReference>
<dbReference type="Pfam" id="PF04992">
    <property type="entry name" value="RNA_pol_Rpb1_6"/>
    <property type="match status" value="1"/>
</dbReference>
<dbReference type="Pfam" id="PF05000">
    <property type="entry name" value="RNA_pol_Rpb1_4"/>
    <property type="match status" value="1"/>
</dbReference>
<feature type="compositionally biased region" description="Low complexity" evidence="16">
    <location>
        <begin position="1605"/>
        <end position="1649"/>
    </location>
</feature>
<dbReference type="InterPro" id="IPR007083">
    <property type="entry name" value="RNA_pol_Rpb1_4"/>
</dbReference>
<comment type="subcellular location">
    <subcellularLocation>
        <location evidence="1">Nucleus</location>
    </subcellularLocation>
</comment>
<dbReference type="GO" id="GO:0003677">
    <property type="term" value="F:DNA binding"/>
    <property type="evidence" value="ECO:0007669"/>
    <property type="project" value="UniProtKB-KW"/>
</dbReference>
<evidence type="ECO:0000256" key="16">
    <source>
        <dbReference type="SAM" id="MobiDB-lite"/>
    </source>
</evidence>
<dbReference type="SUPFAM" id="SSF64484">
    <property type="entry name" value="beta and beta-prime subunits of DNA dependent RNA-polymerase"/>
    <property type="match status" value="1"/>
</dbReference>
<dbReference type="EC" id="2.7.7.6" evidence="15"/>
<dbReference type="InterPro" id="IPR007080">
    <property type="entry name" value="RNA_pol_Rpb1_1"/>
</dbReference>
<protein>
    <recommendedName>
        <fullName evidence="15">DNA-directed RNA polymerase subunit</fullName>
        <ecNumber evidence="15">2.7.7.6</ecNumber>
    </recommendedName>
</protein>
<keyword evidence="9" id="KW-0862">Zinc</keyword>
<dbReference type="InParanoid" id="A0A4Q1BT71"/>
<dbReference type="Gene3D" id="3.30.1490.180">
    <property type="entry name" value="RNA polymerase ii"/>
    <property type="match status" value="1"/>
</dbReference>
<dbReference type="FunFam" id="1.10.132.30:FF:000001">
    <property type="entry name" value="DNA-directed RNA polymerase subunit"/>
    <property type="match status" value="1"/>
</dbReference>
<dbReference type="InterPro" id="IPR038593">
    <property type="entry name" value="RNA_pol_Rpb1_7_sf"/>
</dbReference>
<keyword evidence="6 15" id="KW-0548">Nucleotidyltransferase</keyword>
<dbReference type="GO" id="GO:0006367">
    <property type="term" value="P:transcription initiation at RNA polymerase II promoter"/>
    <property type="evidence" value="ECO:0007669"/>
    <property type="project" value="UniProtKB-ARBA"/>
</dbReference>
<dbReference type="NCBIfam" id="NF006336">
    <property type="entry name" value="PRK08566.1"/>
    <property type="match status" value="1"/>
</dbReference>
<dbReference type="GO" id="GO:0005665">
    <property type="term" value="C:RNA polymerase II, core complex"/>
    <property type="evidence" value="ECO:0007669"/>
    <property type="project" value="TreeGrafter"/>
</dbReference>
<dbReference type="PANTHER" id="PTHR19376">
    <property type="entry name" value="DNA-DIRECTED RNA POLYMERASE"/>
    <property type="match status" value="1"/>
</dbReference>
<feature type="compositionally biased region" description="Polar residues" evidence="16">
    <location>
        <begin position="1594"/>
        <end position="1604"/>
    </location>
</feature>
<evidence type="ECO:0000313" key="19">
    <source>
        <dbReference type="Proteomes" id="UP000289152"/>
    </source>
</evidence>
<evidence type="ECO:0000256" key="4">
    <source>
        <dbReference type="ARBA" id="ARBA00022553"/>
    </source>
</evidence>
<comment type="caution">
    <text evidence="18">The sequence shown here is derived from an EMBL/GenBank/DDBJ whole genome shotgun (WGS) entry which is preliminary data.</text>
</comment>
<dbReference type="SMART" id="SM00663">
    <property type="entry name" value="RPOLA_N"/>
    <property type="match status" value="1"/>
</dbReference>
<dbReference type="Proteomes" id="UP000289152">
    <property type="component" value="Unassembled WGS sequence"/>
</dbReference>
<comment type="function">
    <text evidence="15">DNA-dependent RNA polymerase catalyzes the transcription of DNA into RNA using the four ribonucleoside triphosphates as substrates.</text>
</comment>
<dbReference type="PROSITE" id="PS00115">
    <property type="entry name" value="RNA_POL_II_REPEAT"/>
    <property type="match status" value="2"/>
</dbReference>
<dbReference type="Pfam" id="PF05001">
    <property type="entry name" value="RNA_pol_Rpb1_R"/>
    <property type="match status" value="9"/>
</dbReference>
<reference evidence="18 19" key="1">
    <citation type="submission" date="2016-06" db="EMBL/GenBank/DDBJ databases">
        <title>Evolution of pathogenesis and genome organization in the Tremellales.</title>
        <authorList>
            <person name="Cuomo C."/>
            <person name="Litvintseva A."/>
            <person name="Heitman J."/>
            <person name="Chen Y."/>
            <person name="Sun S."/>
            <person name="Springer D."/>
            <person name="Dromer F."/>
            <person name="Young S."/>
            <person name="Zeng Q."/>
            <person name="Chapman S."/>
            <person name="Gujja S."/>
            <person name="Saif S."/>
            <person name="Birren B."/>
        </authorList>
    </citation>
    <scope>NUCLEOTIDE SEQUENCE [LARGE SCALE GENOMIC DNA]</scope>
    <source>
        <strain evidence="18 19">ATCC 28783</strain>
    </source>
</reference>
<dbReference type="GO" id="GO:0046872">
    <property type="term" value="F:metal ion binding"/>
    <property type="evidence" value="ECO:0007669"/>
    <property type="project" value="UniProtKB-KW"/>
</dbReference>
<dbReference type="InterPro" id="IPR007081">
    <property type="entry name" value="RNA_pol_Rpb1_5"/>
</dbReference>
<sequence>MTITFPYSSAPTRQVKEIQFGVMSPEEIKAFSVAKIEHPEVMDENNRQKVGGLMDPRMGTIDRNFKCQTCLEGMAECPGHFGHIELARPVFHGGFMVKVKKILECICFSCGKLRVDVRDPMVANIVRRVKPQHRLKAIWAIASKRTSCETDERDDENGDATNEAEFQAEKELGVPKGHGGCGADQPLWRKEALKLMAKSKPSTTDKDESGSELEIRSVSPGEIYNVLRKIPAEDLYVMGLNIDYARPEWMILTVMPVPPAAVRPSISIDGGAMRSEDDLTYKLAQILKTSATVRRLEAEGVPPSVVDEQFDLLQFHVATYMDNEIAGLPQDMQKSGRPIKAIRARLKGKEGRMRGNLMGKRVDFSARTVITGDPNLQLDQVGVPKSIAMTLTYPERVTPYNIVYLQTLVNNGPSTYPGARYYVKDTGERIDLKYRKSGEPISLQFGWIVERHLKDGDFVLFNRQPSLHKMSMMCHRVKLMNYSTFRLNLSVTSPYNADFDGDEMNLHVPQSEETRAELSQIAWVPRQIISPQANKPVMGIVQDTLCGIRKFTLRDNYCDWKQVQNILLWLPGWDGTIPTPAILKPKPMWTGKQLMSMTIPKGINITFKNNEKPSPIDITDENVLIDNGEIVHGTIVKNMAGSANNGLVHVIFRELGHVAARDFFSACQMMVNFWLLHYGFSVGIGDTIVDTATMAGITNRMVEAKEAVQRLIAEAEANRMKPKPGMTIRETLEAGIATELNKARDWTGKTAQDNLKEDNNVKQMVVSGAKGSFINISQMTGVVGQQFVEGKRINFGFKHRTLPHFPKDDYGPESRGFVENSYLRGLTPQEFWFHAMGGREGLIDTAVKTAETGYIQRRLVKAMEDLKVAYDGTVRNSTGDVVQFLYGEDGMDGAAMEKQSFDIIRLSDRAFERRYKIDVFGGPGAGFGEKTLAPGIDKSSASLQNLLDDEYRQLREDRQLLRQYIFPDGNPSHPLPANIQRIIQNSQQLFNVTVHTVSDLDPVHLIEMRKGLCDRLVIVRGDDKFSKIHQHNATLLFNILVRSHLATRRILEEHHLTREAFEWVIGEIEQIFNKAVCDPAEMVGTLAAQSIGEPATQMTLNTFHYAGVASKSVTGGVPRLKEIINVAINIRTPALNVYLDREYSQTEKAAHQIMRKLTYTRLRDITASVEIFYDPKLDSTDIEEDKDFVDAFFAIPDEDIKLEQHSPWLLRLELDRAKVLEGGYEMSQVVNAIVDTVGKDVFVIHSEDNAEKLIIRIRVVSDEKEDDQLIGEEDIFLKKIEGTLLDHVELGGITGIQRVFISEGKQTVLSQQGEYDQEREWFLETDGINLKEVLAVDGVDAVRTYSNNCYEVYQTLGIEAGRNALFKELNGVIEMGGSYVNYRHLALLCDLMCSKGQLMSITRHGINRTDAGALSRASFEETVEILLEAAAVGDVDDCHGVAENVLLGQIAPMGTGAFDVSLDLEMLKDVIVDHRLPVQNMMAAGVLSGGMTPGGAMTPYDALSPMWNGQGSVGAAAFSPMQTSNNEESGGFNYMGYGMSPMQGGLSPGGGGGYSPSSPTGYSPTSPFAITSPTYSPSSPYQGNAGSASPWIPRSSTNGGLNITSPAYSPSSPQYSPTSPMYSPASPRFSPSSPTFSPSSPNYSPASPAYGGGGGGLARNSPFSPASPAYSPTSPMGITSPRYSPTSPKYSPASPAFSPTSPVYSPTSPAPFQATSPRYSPNSPTFSPTSPVYSPTSPVYSPASPAFSPTSPAYSPASPAYSPNSPAYSPTSPAAQGSNGQPQTNGQPARKGWGTSGGYGTSPSWKG</sequence>
<evidence type="ECO:0000256" key="1">
    <source>
        <dbReference type="ARBA" id="ARBA00004123"/>
    </source>
</evidence>
<evidence type="ECO:0000259" key="17">
    <source>
        <dbReference type="SMART" id="SM00663"/>
    </source>
</evidence>
<feature type="compositionally biased region" description="Low complexity" evidence="16">
    <location>
        <begin position="1720"/>
        <end position="1775"/>
    </location>
</feature>
<dbReference type="InterPro" id="IPR007075">
    <property type="entry name" value="RNA_pol_Rpb1_6"/>
</dbReference>
<dbReference type="Gene3D" id="3.30.1360.140">
    <property type="match status" value="1"/>
</dbReference>
<dbReference type="InterPro" id="IPR045867">
    <property type="entry name" value="DNA-dir_RpoC_beta_prime"/>
</dbReference>
<dbReference type="InterPro" id="IPR007073">
    <property type="entry name" value="RNA_pol_Rpb1_7"/>
</dbReference>
<dbReference type="EMBL" id="SDIL01000011">
    <property type="protein sequence ID" value="RXK41196.1"/>
    <property type="molecule type" value="Genomic_DNA"/>
</dbReference>
<proteinExistence type="inferred from homology"/>
<accession>A0A4Q1BT71</accession>
<gene>
    <name evidence="18" type="ORF">M231_01601</name>
</gene>
<feature type="compositionally biased region" description="Polar residues" evidence="16">
    <location>
        <begin position="1776"/>
        <end position="1787"/>
    </location>
</feature>
<comment type="catalytic activity">
    <reaction evidence="14 15">
        <text>RNA(n) + a ribonucleoside 5'-triphosphate = RNA(n+1) + diphosphate</text>
        <dbReference type="Rhea" id="RHEA:21248"/>
        <dbReference type="Rhea" id="RHEA-COMP:14527"/>
        <dbReference type="Rhea" id="RHEA-COMP:17342"/>
        <dbReference type="ChEBI" id="CHEBI:33019"/>
        <dbReference type="ChEBI" id="CHEBI:61557"/>
        <dbReference type="ChEBI" id="CHEBI:140395"/>
        <dbReference type="EC" id="2.7.7.6"/>
    </reaction>
</comment>
<dbReference type="InterPro" id="IPR000684">
    <property type="entry name" value="RNA_pol_II_repeat_euk"/>
</dbReference>
<dbReference type="Gene3D" id="6.20.50.80">
    <property type="match status" value="1"/>
</dbReference>
<feature type="region of interest" description="Disordered" evidence="16">
    <location>
        <begin position="1547"/>
        <end position="1807"/>
    </location>
</feature>
<keyword evidence="5 15" id="KW-0808">Transferase</keyword>
<dbReference type="Gene3D" id="1.10.274.100">
    <property type="entry name" value="RNA polymerase Rpb1, domain 3"/>
    <property type="match status" value="1"/>
</dbReference>
<organism evidence="18 19">
    <name type="scientific">Tremella mesenterica</name>
    <name type="common">Jelly fungus</name>
    <dbReference type="NCBI Taxonomy" id="5217"/>
    <lineage>
        <taxon>Eukaryota</taxon>
        <taxon>Fungi</taxon>
        <taxon>Dikarya</taxon>
        <taxon>Basidiomycota</taxon>
        <taxon>Agaricomycotina</taxon>
        <taxon>Tremellomycetes</taxon>
        <taxon>Tremellales</taxon>
        <taxon>Tremellaceae</taxon>
        <taxon>Tremella</taxon>
    </lineage>
</organism>
<keyword evidence="4" id="KW-0597">Phosphoprotein</keyword>
<evidence type="ECO:0000256" key="8">
    <source>
        <dbReference type="ARBA" id="ARBA00022737"/>
    </source>
</evidence>
<dbReference type="Pfam" id="PF00623">
    <property type="entry name" value="RNA_pol_Rpb1_2"/>
    <property type="match status" value="1"/>
</dbReference>
<name>A0A4Q1BT71_TREME</name>
<keyword evidence="19" id="KW-1185">Reference proteome</keyword>
<evidence type="ECO:0000256" key="14">
    <source>
        <dbReference type="ARBA" id="ARBA00048552"/>
    </source>
</evidence>
<dbReference type="CDD" id="cd02733">
    <property type="entry name" value="RNAP_II_RPB1_N"/>
    <property type="match status" value="1"/>
</dbReference>
<evidence type="ECO:0000256" key="2">
    <source>
        <dbReference type="ARBA" id="ARBA00006460"/>
    </source>
</evidence>
<evidence type="ECO:0000256" key="11">
    <source>
        <dbReference type="ARBA" id="ARBA00023125"/>
    </source>
</evidence>
<evidence type="ECO:0000256" key="6">
    <source>
        <dbReference type="ARBA" id="ARBA00022695"/>
    </source>
</evidence>
<keyword evidence="3 15" id="KW-0240">DNA-directed RNA polymerase</keyword>
<dbReference type="Gene3D" id="2.40.40.20">
    <property type="match status" value="1"/>
</dbReference>
<dbReference type="Gene3D" id="1.10.150.390">
    <property type="match status" value="1"/>
</dbReference>
<evidence type="ECO:0000256" key="9">
    <source>
        <dbReference type="ARBA" id="ARBA00022833"/>
    </source>
</evidence>
<dbReference type="Gene3D" id="4.10.860.120">
    <property type="entry name" value="RNA polymerase II, clamp domain"/>
    <property type="match status" value="1"/>
</dbReference>
<feature type="domain" description="RNA polymerase N-terminal" evidence="17">
    <location>
        <begin position="248"/>
        <end position="552"/>
    </location>
</feature>
<dbReference type="FunFam" id="4.10.860.120:FF:000003">
    <property type="entry name" value="DNA-directed RNA polymerase subunit"/>
    <property type="match status" value="1"/>
</dbReference>
<dbReference type="STRING" id="5217.A0A4Q1BT71"/>